<proteinExistence type="predicted"/>
<dbReference type="EMBL" id="FRBD01000006">
    <property type="protein sequence ID" value="SHK57506.1"/>
    <property type="molecule type" value="Genomic_DNA"/>
</dbReference>
<dbReference type="RefSeq" id="WP_073206547.1">
    <property type="nucleotide sequence ID" value="NZ_FRBD01000006.1"/>
</dbReference>
<protein>
    <submittedName>
        <fullName evidence="1">Uncharacterized protein</fullName>
    </submittedName>
</protein>
<sequence>MKVKERKILIRNIAEGDRIYDEMKKTMLSVSPTIGSLVSMNYALSKLMANYKLAMAKIDINVEDYIGSMIKTWEQQLENGEADDQLEFDAFALTVERLAEAQG</sequence>
<reference evidence="1 2" key="1">
    <citation type="submission" date="2016-11" db="EMBL/GenBank/DDBJ databases">
        <authorList>
            <person name="Jaros S."/>
            <person name="Januszkiewicz K."/>
            <person name="Wedrychowicz H."/>
        </authorList>
    </citation>
    <scope>NUCLEOTIDE SEQUENCE [LARGE SCALE GENOMIC DNA]</scope>
    <source>
        <strain evidence="1 2">KHT3</strain>
    </source>
</reference>
<evidence type="ECO:0000313" key="1">
    <source>
        <dbReference type="EMBL" id="SHK57506.1"/>
    </source>
</evidence>
<dbReference type="Proteomes" id="UP000184130">
    <property type="component" value="Unassembled WGS sequence"/>
</dbReference>
<name>A0A1M6TKT5_XYLRU</name>
<gene>
    <name evidence="1" type="ORF">SAMN05216463_10669</name>
</gene>
<organism evidence="1 2">
    <name type="scientific">Xylanibacter ruminicola</name>
    <name type="common">Prevotella ruminicola</name>
    <dbReference type="NCBI Taxonomy" id="839"/>
    <lineage>
        <taxon>Bacteria</taxon>
        <taxon>Pseudomonadati</taxon>
        <taxon>Bacteroidota</taxon>
        <taxon>Bacteroidia</taxon>
        <taxon>Bacteroidales</taxon>
        <taxon>Prevotellaceae</taxon>
        <taxon>Xylanibacter</taxon>
    </lineage>
</organism>
<dbReference type="AlphaFoldDB" id="A0A1M6TKT5"/>
<dbReference type="OrthoDB" id="1074112at2"/>
<accession>A0A1M6TKT5</accession>
<evidence type="ECO:0000313" key="2">
    <source>
        <dbReference type="Proteomes" id="UP000184130"/>
    </source>
</evidence>